<dbReference type="AlphaFoldDB" id="A0A218UMW0"/>
<gene>
    <name evidence="2" type="ORF">RLOC_00010767</name>
</gene>
<accession>A0A218UMW0</accession>
<evidence type="ECO:0000313" key="3">
    <source>
        <dbReference type="Proteomes" id="UP000197619"/>
    </source>
</evidence>
<keyword evidence="3" id="KW-1185">Reference proteome</keyword>
<evidence type="ECO:0000256" key="1">
    <source>
        <dbReference type="SAM" id="MobiDB-lite"/>
    </source>
</evidence>
<name>A0A218UMW0_9PASE</name>
<sequence length="84" mass="9544">MSCCWCGRTWTSHRRHWSSVTGAPSRQRPASARSVPGSASTTALWPPSKPCCPGTLGWWRPCSWTWPTCPPTSSSRWRTWAWPR</sequence>
<comment type="caution">
    <text evidence="2">The sequence shown here is derived from an EMBL/GenBank/DDBJ whole genome shotgun (WGS) entry which is preliminary data.</text>
</comment>
<feature type="region of interest" description="Disordered" evidence="1">
    <location>
        <begin position="18"/>
        <end position="43"/>
    </location>
</feature>
<organism evidence="2 3">
    <name type="scientific">Lonchura striata</name>
    <name type="common">white-rumped munia</name>
    <dbReference type="NCBI Taxonomy" id="40157"/>
    <lineage>
        <taxon>Eukaryota</taxon>
        <taxon>Metazoa</taxon>
        <taxon>Chordata</taxon>
        <taxon>Craniata</taxon>
        <taxon>Vertebrata</taxon>
        <taxon>Euteleostomi</taxon>
        <taxon>Archelosauria</taxon>
        <taxon>Archosauria</taxon>
        <taxon>Dinosauria</taxon>
        <taxon>Saurischia</taxon>
        <taxon>Theropoda</taxon>
        <taxon>Coelurosauria</taxon>
        <taxon>Aves</taxon>
        <taxon>Neognathae</taxon>
        <taxon>Neoaves</taxon>
        <taxon>Telluraves</taxon>
        <taxon>Australaves</taxon>
        <taxon>Passeriformes</taxon>
        <taxon>Passeroidea</taxon>
        <taxon>Estrildidae</taxon>
        <taxon>Estrildinae</taxon>
        <taxon>Lonchura</taxon>
    </lineage>
</organism>
<protein>
    <submittedName>
        <fullName evidence="2">Uncharacterized protein</fullName>
    </submittedName>
</protein>
<proteinExistence type="predicted"/>
<reference evidence="2 3" key="1">
    <citation type="submission" date="2017-05" db="EMBL/GenBank/DDBJ databases">
        <title>Genome of assembly of the Bengalese finch, Lonchura striata domestica.</title>
        <authorList>
            <person name="Colquitt B.M."/>
            <person name="Brainard M.S."/>
        </authorList>
    </citation>
    <scope>NUCLEOTIDE SEQUENCE [LARGE SCALE GENOMIC DNA]</scope>
    <source>
        <strain evidence="2">White83orange57</strain>
    </source>
</reference>
<evidence type="ECO:0000313" key="2">
    <source>
        <dbReference type="EMBL" id="OWK54780.1"/>
    </source>
</evidence>
<dbReference type="Proteomes" id="UP000197619">
    <property type="component" value="Unassembled WGS sequence"/>
</dbReference>
<dbReference type="EMBL" id="MUZQ01000226">
    <property type="protein sequence ID" value="OWK54780.1"/>
    <property type="molecule type" value="Genomic_DNA"/>
</dbReference>